<evidence type="ECO:0000256" key="2">
    <source>
        <dbReference type="ARBA" id="ARBA00023002"/>
    </source>
</evidence>
<gene>
    <name evidence="5" type="ORF">GX662_06115</name>
    <name evidence="6" type="ORF">SAMN04488507_100264</name>
    <name evidence="4" type="ORF">TFLO_121</name>
</gene>
<dbReference type="InterPro" id="IPR036291">
    <property type="entry name" value="NAD(P)-bd_dom_sf"/>
</dbReference>
<comment type="similarity">
    <text evidence="1">Belongs to the short-chain dehydrogenases/reductases (SDR) family.</text>
</comment>
<evidence type="ECO:0000256" key="1">
    <source>
        <dbReference type="ARBA" id="ARBA00006484"/>
    </source>
</evidence>
<dbReference type="Proteomes" id="UP000195947">
    <property type="component" value="Unassembled WGS sequence"/>
</dbReference>
<dbReference type="AlphaFoldDB" id="A0A143Y3D0"/>
<dbReference type="Proteomes" id="UP000199686">
    <property type="component" value="Unassembled WGS sequence"/>
</dbReference>
<dbReference type="RefSeq" id="WP_068558906.1">
    <property type="nucleotide sequence ID" value="NZ_FJMZ01000001.1"/>
</dbReference>
<reference evidence="4 7" key="1">
    <citation type="submission" date="2016-02" db="EMBL/GenBank/DDBJ databases">
        <authorList>
            <person name="Strepis N."/>
        </authorList>
    </citation>
    <scope>NUCLEOTIDE SEQUENCE [LARGE SCALE GENOMIC DNA]</scope>
    <source>
        <strain evidence="4">Trichococcus flocculiformis</strain>
    </source>
</reference>
<dbReference type="EMBL" id="FOQC01000002">
    <property type="protein sequence ID" value="SFH50186.1"/>
    <property type="molecule type" value="Genomic_DNA"/>
</dbReference>
<evidence type="ECO:0000313" key="7">
    <source>
        <dbReference type="Proteomes" id="UP000195947"/>
    </source>
</evidence>
<dbReference type="EMBL" id="JAAZCD010000138">
    <property type="protein sequence ID" value="NLD31821.1"/>
    <property type="molecule type" value="Genomic_DNA"/>
</dbReference>
<dbReference type="PRINTS" id="PR00080">
    <property type="entry name" value="SDRFAMILY"/>
</dbReference>
<evidence type="ECO:0000256" key="3">
    <source>
        <dbReference type="SAM" id="MobiDB-lite"/>
    </source>
</evidence>
<dbReference type="EMBL" id="FJMZ01000001">
    <property type="protein sequence ID" value="CZQ80682.1"/>
    <property type="molecule type" value="Genomic_DNA"/>
</dbReference>
<organism evidence="5 9">
    <name type="scientific">Trichococcus flocculiformis</name>
    <dbReference type="NCBI Taxonomy" id="82803"/>
    <lineage>
        <taxon>Bacteria</taxon>
        <taxon>Bacillati</taxon>
        <taxon>Bacillota</taxon>
        <taxon>Bacilli</taxon>
        <taxon>Lactobacillales</taxon>
        <taxon>Carnobacteriaceae</taxon>
        <taxon>Trichococcus</taxon>
    </lineage>
</organism>
<reference evidence="5 9" key="3">
    <citation type="journal article" date="2020" name="Biotechnol. Biofuels">
        <title>New insights from the biogas microbiome by comprehensive genome-resolved metagenomics of nearly 1600 species originating from multiple anaerobic digesters.</title>
        <authorList>
            <person name="Campanaro S."/>
            <person name="Treu L."/>
            <person name="Rodriguez-R L.M."/>
            <person name="Kovalovszki A."/>
            <person name="Ziels R.M."/>
            <person name="Maus I."/>
            <person name="Zhu X."/>
            <person name="Kougias P.G."/>
            <person name="Basile A."/>
            <person name="Luo G."/>
            <person name="Schluter A."/>
            <person name="Konstantinidis K.T."/>
            <person name="Angelidaki I."/>
        </authorList>
    </citation>
    <scope>NUCLEOTIDE SEQUENCE [LARGE SCALE GENOMIC DNA]</scope>
    <source>
        <strain evidence="5">AS07pgkLD_105</strain>
    </source>
</reference>
<dbReference type="PROSITE" id="PS00061">
    <property type="entry name" value="ADH_SHORT"/>
    <property type="match status" value="1"/>
</dbReference>
<dbReference type="Gene3D" id="3.40.50.720">
    <property type="entry name" value="NAD(P)-binding Rossmann-like Domain"/>
    <property type="match status" value="1"/>
</dbReference>
<feature type="region of interest" description="Disordered" evidence="3">
    <location>
        <begin position="1"/>
        <end position="27"/>
    </location>
</feature>
<dbReference type="InterPro" id="IPR020904">
    <property type="entry name" value="Sc_DH/Rdtase_CS"/>
</dbReference>
<evidence type="ECO:0000313" key="4">
    <source>
        <dbReference type="EMBL" id="CZQ80682.1"/>
    </source>
</evidence>
<dbReference type="PRINTS" id="PR00081">
    <property type="entry name" value="GDHRDH"/>
</dbReference>
<name>A0A143Y3D0_9LACT</name>
<proteinExistence type="inferred from homology"/>
<feature type="compositionally biased region" description="Basic and acidic residues" evidence="3">
    <location>
        <begin position="1"/>
        <end position="23"/>
    </location>
</feature>
<reference evidence="6 8" key="2">
    <citation type="submission" date="2016-10" db="EMBL/GenBank/DDBJ databases">
        <authorList>
            <person name="Varghese N."/>
            <person name="Submissions S."/>
        </authorList>
    </citation>
    <scope>NUCLEOTIDE SEQUENCE [LARGE SCALE GENOMIC DNA]</scope>
    <source>
        <strain evidence="6 8">DSM 2094</strain>
    </source>
</reference>
<dbReference type="FunFam" id="3.40.50.720:FF:000097">
    <property type="entry name" value="SDR family oxidoreductase"/>
    <property type="match status" value="1"/>
</dbReference>
<evidence type="ECO:0000313" key="8">
    <source>
        <dbReference type="Proteomes" id="UP000199686"/>
    </source>
</evidence>
<sequence length="297" mass="32058">MTEPILKDPRELYHTGKFADQDQHTPALQDKMLPEPDCGEESYVGNHLLENRRVLITGGDSGIGRAAAIAYAREGADVAIQFFPGEERDAKEVAEYIEKAGRKAVLLPYDLRDESKYQEIIDKTVEVLGGLDTLVLNAAQQIARESISELPLEQVKDTFTVNIISMFGLVKAAEPHLPAGGAIITTTSIQAYDPSGHLMDYAATKSAIASFTISLAKQFAKKGIRVNGVAPGPIWTPLQLDHGQPDGALPEFGQKTLLGRAGQPVELAHVYVFLASNNASYVTAQIYGVTGGDVIDL</sequence>
<dbReference type="STRING" id="82803.SAMN04488048_101188"/>
<dbReference type="OrthoDB" id="9805904at2"/>
<dbReference type="PANTHER" id="PTHR48107:SF16">
    <property type="entry name" value="NADPH-DEPENDENT ALDEHYDE REDUCTASE 1, CHLOROPLASTIC"/>
    <property type="match status" value="1"/>
</dbReference>
<evidence type="ECO:0000313" key="5">
    <source>
        <dbReference type="EMBL" id="NLD31821.1"/>
    </source>
</evidence>
<dbReference type="PANTHER" id="PTHR48107">
    <property type="entry name" value="NADPH-DEPENDENT ALDEHYDE REDUCTASE-LIKE PROTEIN, CHLOROPLASTIC-RELATED"/>
    <property type="match status" value="1"/>
</dbReference>
<keyword evidence="7" id="KW-1185">Reference proteome</keyword>
<accession>A0A143Y3D0</accession>
<dbReference type="SUPFAM" id="SSF51735">
    <property type="entry name" value="NAD(P)-binding Rossmann-fold domains"/>
    <property type="match status" value="1"/>
</dbReference>
<protein>
    <submittedName>
        <fullName evidence="5">SDR family oxidoreductase</fullName>
    </submittedName>
    <submittedName>
        <fullName evidence="4">Short-chain dehydrogenase/reductase sdr</fullName>
    </submittedName>
</protein>
<evidence type="ECO:0000313" key="9">
    <source>
        <dbReference type="Proteomes" id="UP000589373"/>
    </source>
</evidence>
<dbReference type="Proteomes" id="UP000589373">
    <property type="component" value="Unassembled WGS sequence"/>
</dbReference>
<keyword evidence="2" id="KW-0560">Oxidoreductase</keyword>
<evidence type="ECO:0000313" key="6">
    <source>
        <dbReference type="EMBL" id="SFH50186.1"/>
    </source>
</evidence>
<dbReference type="GO" id="GO:0016614">
    <property type="term" value="F:oxidoreductase activity, acting on CH-OH group of donors"/>
    <property type="evidence" value="ECO:0007669"/>
    <property type="project" value="UniProtKB-ARBA"/>
</dbReference>
<dbReference type="Pfam" id="PF13561">
    <property type="entry name" value="adh_short_C2"/>
    <property type="match status" value="1"/>
</dbReference>
<comment type="caution">
    <text evidence="5">The sequence shown here is derived from an EMBL/GenBank/DDBJ whole genome shotgun (WGS) entry which is preliminary data.</text>
</comment>
<dbReference type="InterPro" id="IPR002347">
    <property type="entry name" value="SDR_fam"/>
</dbReference>